<sequence>MHIGGIYFSLLMPLSAGATTVITDIWDPQAVVPFLVDAKITYLGGGPAFQFGVLDALKQQSRHFAELRIVRSGSTTIPQLLVTQVAETYGVSLGVMWGMTEGVCSFTRPDDPPGWATVSVGRPGPGTETDLRADHPISDARPARLYVRGGSLCLATLGRDDGQLTELSDWYDTGDLAVPDGRGGIRLLGRAVDRIGSTFMIPVNDVESALLEHAEVQDVALVGYPDGHGGELACAVVVPRADAPALRDLRDHLTGQGMTEWYLPSRLELFTALPRNEGGKVRKDLLRQWLEDGQARW</sequence>
<dbReference type="Gene3D" id="3.30.300.30">
    <property type="match status" value="1"/>
</dbReference>
<dbReference type="InterPro" id="IPR042099">
    <property type="entry name" value="ANL_N_sf"/>
</dbReference>
<feature type="domain" description="AMP-dependent synthetase/ligase" evidence="3">
    <location>
        <begin position="2"/>
        <end position="151"/>
    </location>
</feature>
<dbReference type="PANTHER" id="PTHR43201">
    <property type="entry name" value="ACYL-COA SYNTHETASE"/>
    <property type="match status" value="1"/>
</dbReference>
<comment type="similarity">
    <text evidence="1">Belongs to the ATP-dependent AMP-binding enzyme family.</text>
</comment>
<proteinExistence type="inferred from homology"/>
<keyword evidence="2" id="KW-0732">Signal</keyword>
<comment type="caution">
    <text evidence="5">The sequence shown here is derived from an EMBL/GenBank/DDBJ whole genome shotgun (WGS) entry which is preliminary data.</text>
</comment>
<dbReference type="InterPro" id="IPR000873">
    <property type="entry name" value="AMP-dep_synth/lig_dom"/>
</dbReference>
<reference evidence="5 6" key="1">
    <citation type="submission" date="2021-12" db="EMBL/GenBank/DDBJ databases">
        <title>Genome sequence of Kibdelosporangium philippinense ATCC 49844.</title>
        <authorList>
            <person name="Fedorov E.A."/>
            <person name="Omeragic M."/>
            <person name="Shalygina K.F."/>
            <person name="Maclea K.S."/>
        </authorList>
    </citation>
    <scope>NUCLEOTIDE SEQUENCE [LARGE SCALE GENOMIC DNA]</scope>
    <source>
        <strain evidence="5 6">ATCC 49844</strain>
    </source>
</reference>
<evidence type="ECO:0000259" key="4">
    <source>
        <dbReference type="Pfam" id="PF13193"/>
    </source>
</evidence>
<evidence type="ECO:0000313" key="6">
    <source>
        <dbReference type="Proteomes" id="UP001521150"/>
    </source>
</evidence>
<dbReference type="Proteomes" id="UP001521150">
    <property type="component" value="Unassembled WGS sequence"/>
</dbReference>
<keyword evidence="6" id="KW-1185">Reference proteome</keyword>
<dbReference type="InterPro" id="IPR045851">
    <property type="entry name" value="AMP-bd_C_sf"/>
</dbReference>
<dbReference type="SUPFAM" id="SSF56801">
    <property type="entry name" value="Acetyl-CoA synthetase-like"/>
    <property type="match status" value="1"/>
</dbReference>
<dbReference type="PANTHER" id="PTHR43201:SF8">
    <property type="entry name" value="ACYL-COA SYNTHETASE FAMILY MEMBER 3"/>
    <property type="match status" value="1"/>
</dbReference>
<accession>A0ABS8ZF00</accession>
<dbReference type="Pfam" id="PF00501">
    <property type="entry name" value="AMP-binding"/>
    <property type="match status" value="1"/>
</dbReference>
<feature type="domain" description="AMP-binding enzyme C-terminal" evidence="4">
    <location>
        <begin position="206"/>
        <end position="280"/>
    </location>
</feature>
<feature type="chain" id="PRO_5047292435" evidence="2">
    <location>
        <begin position="19"/>
        <end position="297"/>
    </location>
</feature>
<evidence type="ECO:0000256" key="2">
    <source>
        <dbReference type="SAM" id="SignalP"/>
    </source>
</evidence>
<evidence type="ECO:0000256" key="1">
    <source>
        <dbReference type="ARBA" id="ARBA00006432"/>
    </source>
</evidence>
<feature type="signal peptide" evidence="2">
    <location>
        <begin position="1"/>
        <end position="18"/>
    </location>
</feature>
<protein>
    <submittedName>
        <fullName evidence="5">AMP-binding protein</fullName>
    </submittedName>
</protein>
<organism evidence="5 6">
    <name type="scientific">Kibdelosporangium philippinense</name>
    <dbReference type="NCBI Taxonomy" id="211113"/>
    <lineage>
        <taxon>Bacteria</taxon>
        <taxon>Bacillati</taxon>
        <taxon>Actinomycetota</taxon>
        <taxon>Actinomycetes</taxon>
        <taxon>Pseudonocardiales</taxon>
        <taxon>Pseudonocardiaceae</taxon>
        <taxon>Kibdelosporangium</taxon>
    </lineage>
</organism>
<dbReference type="InterPro" id="IPR025110">
    <property type="entry name" value="AMP-bd_C"/>
</dbReference>
<evidence type="ECO:0000259" key="3">
    <source>
        <dbReference type="Pfam" id="PF00501"/>
    </source>
</evidence>
<dbReference type="Pfam" id="PF13193">
    <property type="entry name" value="AMP-binding_C"/>
    <property type="match status" value="1"/>
</dbReference>
<gene>
    <name evidence="5" type="ORF">LWC34_26710</name>
</gene>
<dbReference type="EMBL" id="JAJVCN010000002">
    <property type="protein sequence ID" value="MCE7006396.1"/>
    <property type="molecule type" value="Genomic_DNA"/>
</dbReference>
<name>A0ABS8ZF00_9PSEU</name>
<dbReference type="Gene3D" id="3.40.50.12780">
    <property type="entry name" value="N-terminal domain of ligase-like"/>
    <property type="match status" value="1"/>
</dbReference>
<evidence type="ECO:0000313" key="5">
    <source>
        <dbReference type="EMBL" id="MCE7006396.1"/>
    </source>
</evidence>